<dbReference type="AlphaFoldDB" id="A0A2U3MY30"/>
<dbReference type="FunCoup" id="A0A2U3MY30">
    <property type="interactions" value="100"/>
</dbReference>
<dbReference type="Gene3D" id="3.40.190.10">
    <property type="entry name" value="Periplasmic binding protein-like II"/>
    <property type="match status" value="2"/>
</dbReference>
<keyword evidence="4 7" id="KW-0472">Membrane</keyword>
<dbReference type="GO" id="GO:0016020">
    <property type="term" value="C:membrane"/>
    <property type="evidence" value="ECO:0007669"/>
    <property type="project" value="UniProtKB-SubCell"/>
</dbReference>
<keyword evidence="7" id="KW-0812">Transmembrane</keyword>
<reference evidence="9" key="1">
    <citation type="submission" date="2018-03" db="EMBL/GenBank/DDBJ databases">
        <authorList>
            <person name="Blom J."/>
        </authorList>
    </citation>
    <scope>NUCLEOTIDE SEQUENCE [LARGE SCALE GENOMIC DNA]</scope>
    <source>
        <strain evidence="9">KPC-SM-21</strain>
    </source>
</reference>
<evidence type="ECO:0000256" key="4">
    <source>
        <dbReference type="ARBA" id="ARBA00023136"/>
    </source>
</evidence>
<dbReference type="EMBL" id="OOGT01000054">
    <property type="protein sequence ID" value="SPL70342.1"/>
    <property type="molecule type" value="Genomic_DNA"/>
</dbReference>
<gene>
    <name evidence="8" type="primary">metQ_1</name>
    <name evidence="8" type="ORF">KPC_1520</name>
</gene>
<accession>A0A2U3MY30</accession>
<keyword evidence="5" id="KW-0564">Palmitate</keyword>
<comment type="similarity">
    <text evidence="2">Belongs to the NlpA lipoprotein family.</text>
</comment>
<evidence type="ECO:0000256" key="3">
    <source>
        <dbReference type="ARBA" id="ARBA00022729"/>
    </source>
</evidence>
<dbReference type="PANTHER" id="PTHR30429">
    <property type="entry name" value="D-METHIONINE-BINDING LIPOPROTEIN METQ"/>
    <property type="match status" value="1"/>
</dbReference>
<dbReference type="Pfam" id="PF03180">
    <property type="entry name" value="Lipoprotein_9"/>
    <property type="match status" value="1"/>
</dbReference>
<evidence type="ECO:0000313" key="8">
    <source>
        <dbReference type="EMBL" id="SPL70342.1"/>
    </source>
</evidence>
<evidence type="ECO:0000256" key="6">
    <source>
        <dbReference type="ARBA" id="ARBA00023288"/>
    </source>
</evidence>
<dbReference type="InParanoid" id="A0A2U3MY30"/>
<keyword evidence="3" id="KW-0732">Signal</keyword>
<dbReference type="OrthoDB" id="9812878at2"/>
<keyword evidence="9" id="KW-1185">Reference proteome</keyword>
<dbReference type="Proteomes" id="UP000245974">
    <property type="component" value="Unassembled WGS sequence"/>
</dbReference>
<keyword evidence="6 8" id="KW-0449">Lipoprotein</keyword>
<comment type="subcellular location">
    <subcellularLocation>
        <location evidence="1">Membrane</location>
        <topology evidence="1">Lipid-anchor</topology>
    </subcellularLocation>
</comment>
<evidence type="ECO:0000313" key="9">
    <source>
        <dbReference type="Proteomes" id="UP000245974"/>
    </source>
</evidence>
<dbReference type="InterPro" id="IPR004872">
    <property type="entry name" value="Lipoprotein_NlpA"/>
</dbReference>
<organism evidence="8 9">
    <name type="scientific">Acinetobacter stercoris</name>
    <dbReference type="NCBI Taxonomy" id="2126983"/>
    <lineage>
        <taxon>Bacteria</taxon>
        <taxon>Pseudomonadati</taxon>
        <taxon>Pseudomonadota</taxon>
        <taxon>Gammaproteobacteria</taxon>
        <taxon>Moraxellales</taxon>
        <taxon>Moraxellaceae</taxon>
        <taxon>Acinetobacter</taxon>
    </lineage>
</organism>
<evidence type="ECO:0000256" key="1">
    <source>
        <dbReference type="ARBA" id="ARBA00004635"/>
    </source>
</evidence>
<protein>
    <submittedName>
        <fullName evidence="8">D-methionine-binding lipoprotein MetQ</fullName>
    </submittedName>
</protein>
<dbReference type="RefSeq" id="WP_121973817.1">
    <property type="nucleotide sequence ID" value="NZ_OOGT01000054.1"/>
</dbReference>
<evidence type="ECO:0000256" key="2">
    <source>
        <dbReference type="ARBA" id="ARBA00008973"/>
    </source>
</evidence>
<keyword evidence="7" id="KW-1133">Transmembrane helix</keyword>
<dbReference type="SUPFAM" id="SSF53850">
    <property type="entry name" value="Periplasmic binding protein-like II"/>
    <property type="match status" value="1"/>
</dbReference>
<sequence>MSQKPKTKLIGIGVIVLAIIVGLIFWQQYKKSGNDEIVIGISPPFAKPLQVAIDEAKKQGINVKAVEFSDWNTPNITLSHGDIDANYFQHQPFLNNALKETGFKLKPVDIGVATHVGLYSKKYASLDAVPDKARVVIPNDPVNQGRALLLLQQANLIELKDPNNHLSNLQDIKSNPKNFNFVEVEGPQTARAVDDADLVFSYPLYLRLAKTMDPNKALLLDDNTNTLYAILFVTRDDYQEKHPEKYENLKKFIKIYQSSPAVKQALNDDIGANLWFPGWK</sequence>
<dbReference type="PANTHER" id="PTHR30429:SF1">
    <property type="entry name" value="D-METHIONINE-BINDING LIPOPROTEIN METQ-RELATED"/>
    <property type="match status" value="1"/>
</dbReference>
<name>A0A2U3MY30_9GAMM</name>
<feature type="transmembrane region" description="Helical" evidence="7">
    <location>
        <begin position="9"/>
        <end position="26"/>
    </location>
</feature>
<evidence type="ECO:0000256" key="7">
    <source>
        <dbReference type="SAM" id="Phobius"/>
    </source>
</evidence>
<evidence type="ECO:0000256" key="5">
    <source>
        <dbReference type="ARBA" id="ARBA00023139"/>
    </source>
</evidence>
<proteinExistence type="inferred from homology"/>